<protein>
    <submittedName>
        <fullName evidence="2">Aminoglycoside phosphotransferase</fullName>
    </submittedName>
</protein>
<dbReference type="Proteomes" id="UP000250369">
    <property type="component" value="Unassembled WGS sequence"/>
</dbReference>
<proteinExistence type="predicted"/>
<dbReference type="OrthoDB" id="9800774at2"/>
<comment type="caution">
    <text evidence="2">The sequence shown here is derived from an EMBL/GenBank/DDBJ whole genome shotgun (WGS) entry which is preliminary data.</text>
</comment>
<gene>
    <name evidence="2" type="ORF">DQG23_00560</name>
</gene>
<keyword evidence="3" id="KW-1185">Reference proteome</keyword>
<sequence>MSLGIKIGEGNTAEIFAWGDGKVIKLFREFMPRSTIEQEWSVSQAILSAGLPVPRVFGLEEVDGKTGIIYERIGASSMLERLLENPALAEEMGCRMAVLHAAMHSRIDVRRMTSQKNALEKAILHADLLQDKEKDEIVARLHKLPEGKSLCHGDFHPGNVLLGKSGPIVIDWSTGVAGNASADAMRTRMMLEHAVLPPETAGDWSRRLEAIRMKLCKAYLEGYLKLTETDKESIEEWELPVAAARLDEGVPAEEKRILTDRIRALLHSHA</sequence>
<dbReference type="Gene3D" id="3.90.1200.10">
    <property type="match status" value="1"/>
</dbReference>
<evidence type="ECO:0000259" key="1">
    <source>
        <dbReference type="Pfam" id="PF01636"/>
    </source>
</evidence>
<evidence type="ECO:0000313" key="3">
    <source>
        <dbReference type="Proteomes" id="UP000250369"/>
    </source>
</evidence>
<accession>A0A329MS30</accession>
<dbReference type="GO" id="GO:0016740">
    <property type="term" value="F:transferase activity"/>
    <property type="evidence" value="ECO:0007669"/>
    <property type="project" value="UniProtKB-KW"/>
</dbReference>
<reference evidence="2 3" key="1">
    <citation type="journal article" date="2009" name="Int. J. Syst. Evol. Microbiol.">
        <title>Paenibacillus contaminans sp. nov., isolated from a contaminated laboratory plate.</title>
        <authorList>
            <person name="Chou J.H."/>
            <person name="Lee J.H."/>
            <person name="Lin M.C."/>
            <person name="Chang P.S."/>
            <person name="Arun A.B."/>
            <person name="Young C.C."/>
            <person name="Chen W.M."/>
        </authorList>
    </citation>
    <scope>NUCLEOTIDE SEQUENCE [LARGE SCALE GENOMIC DNA]</scope>
    <source>
        <strain evidence="2 3">CKOBP-6</strain>
    </source>
</reference>
<dbReference type="AlphaFoldDB" id="A0A329MS30"/>
<evidence type="ECO:0000313" key="2">
    <source>
        <dbReference type="EMBL" id="RAV22745.1"/>
    </source>
</evidence>
<dbReference type="SUPFAM" id="SSF56112">
    <property type="entry name" value="Protein kinase-like (PK-like)"/>
    <property type="match status" value="1"/>
</dbReference>
<dbReference type="InterPro" id="IPR011009">
    <property type="entry name" value="Kinase-like_dom_sf"/>
</dbReference>
<name>A0A329MS30_9BACL</name>
<keyword evidence="2" id="KW-0808">Transferase</keyword>
<dbReference type="InterPro" id="IPR002575">
    <property type="entry name" value="Aminoglycoside_PTrfase"/>
</dbReference>
<feature type="domain" description="Aminoglycoside phosphotransferase" evidence="1">
    <location>
        <begin position="22"/>
        <end position="194"/>
    </location>
</feature>
<dbReference type="EMBL" id="QMFB01000001">
    <property type="protein sequence ID" value="RAV22745.1"/>
    <property type="molecule type" value="Genomic_DNA"/>
</dbReference>
<organism evidence="2 3">
    <name type="scientific">Paenibacillus contaminans</name>
    <dbReference type="NCBI Taxonomy" id="450362"/>
    <lineage>
        <taxon>Bacteria</taxon>
        <taxon>Bacillati</taxon>
        <taxon>Bacillota</taxon>
        <taxon>Bacilli</taxon>
        <taxon>Bacillales</taxon>
        <taxon>Paenibacillaceae</taxon>
        <taxon>Paenibacillus</taxon>
    </lineage>
</organism>
<dbReference type="Pfam" id="PF01636">
    <property type="entry name" value="APH"/>
    <property type="match status" value="1"/>
</dbReference>
<dbReference type="RefSeq" id="WP_113028856.1">
    <property type="nucleotide sequence ID" value="NZ_QMFB01000001.1"/>
</dbReference>